<sequence length="385" mass="44133">MEVAIRFNDDYENDYVCEINKKHTVKNYLHPMFSPYSKLADVLAFRPSIFYDKVPTKFYKSVGPGTLTSGGTVLFNFDSSRSKNLVELDEDKPLVEQLWPGQLIVPQWRVNPVNLLKYITVVSLWLYTDLPDFISPTPGNCLTNYISRLFMIPLLKLLDLPEYVEKLEKEIAPNSVGKTAQIVFFSLHLIKILIMSLFFILGMANPISFNPWKIKQANSITVNDPCLKDNLKSIGWLGIKKSSYDVYKKEYYDAIMKKHGGMVGAYKAGVIKRAANPGIKLSEGEGYATPITNRHQPTFEIMENEGRFILSDEYFKELQKEMDQLLSQCGDNYNEINNLIKNFRRYGLLEPGPKVNKLITKKENVYGKFALAEQFDALEESKKKK</sequence>
<keyword evidence="1" id="KW-1133">Transmembrane helix</keyword>
<dbReference type="HOGENOM" id="CLU_719597_0_0_1"/>
<dbReference type="AlphaFoldDB" id="J7RMA7"/>
<dbReference type="InterPro" id="IPR022757">
    <property type="entry name" value="Gsf2"/>
</dbReference>
<dbReference type="KEGG" id="kng:KNAG_0E04250"/>
<dbReference type="Pfam" id="PF11055">
    <property type="entry name" value="Gsf2"/>
    <property type="match status" value="1"/>
</dbReference>
<evidence type="ECO:0000313" key="3">
    <source>
        <dbReference type="Proteomes" id="UP000006310"/>
    </source>
</evidence>
<protein>
    <submittedName>
        <fullName evidence="2">Uncharacterized protein</fullName>
    </submittedName>
</protein>
<dbReference type="STRING" id="1071383.J7RMA7"/>
<feature type="transmembrane region" description="Helical" evidence="1">
    <location>
        <begin position="182"/>
        <end position="204"/>
    </location>
</feature>
<dbReference type="eggNOG" id="ENOG502QT03">
    <property type="taxonomic scope" value="Eukaryota"/>
</dbReference>
<reference evidence="2 3" key="1">
    <citation type="journal article" date="2011" name="Proc. Natl. Acad. Sci. U.S.A.">
        <title>Evolutionary erosion of yeast sex chromosomes by mating-type switching accidents.</title>
        <authorList>
            <person name="Gordon J.L."/>
            <person name="Armisen D."/>
            <person name="Proux-Wera E."/>
            <person name="Oheigeartaigh S.S."/>
            <person name="Byrne K.P."/>
            <person name="Wolfe K.H."/>
        </authorList>
    </citation>
    <scope>NUCLEOTIDE SEQUENCE [LARGE SCALE GENOMIC DNA]</scope>
    <source>
        <strain evidence="3">ATCC MYA-139 / BCRC 22969 / CBS 8797 / CCRC 22969 / KCTC 17520 / NBRC 10181 / NCYC 3082</strain>
    </source>
</reference>
<organism evidence="2 3">
    <name type="scientific">Huiozyma naganishii (strain ATCC MYA-139 / BCRC 22969 / CBS 8797 / KCTC 17520 / NBRC 10181 / NCYC 3082 / Yp74L-3)</name>
    <name type="common">Yeast</name>
    <name type="synonym">Kazachstania naganishii</name>
    <dbReference type="NCBI Taxonomy" id="1071383"/>
    <lineage>
        <taxon>Eukaryota</taxon>
        <taxon>Fungi</taxon>
        <taxon>Dikarya</taxon>
        <taxon>Ascomycota</taxon>
        <taxon>Saccharomycotina</taxon>
        <taxon>Saccharomycetes</taxon>
        <taxon>Saccharomycetales</taxon>
        <taxon>Saccharomycetaceae</taxon>
        <taxon>Huiozyma</taxon>
    </lineage>
</organism>
<dbReference type="Proteomes" id="UP000006310">
    <property type="component" value="Chromosome 5"/>
</dbReference>
<proteinExistence type="predicted"/>
<dbReference type="RefSeq" id="XP_022464924.1">
    <property type="nucleotide sequence ID" value="XM_022608426.1"/>
</dbReference>
<accession>J7RMA7</accession>
<name>J7RMA7_HUIN7</name>
<evidence type="ECO:0000313" key="2">
    <source>
        <dbReference type="EMBL" id="CCK70678.1"/>
    </source>
</evidence>
<dbReference type="EMBL" id="HE978318">
    <property type="protein sequence ID" value="CCK70678.1"/>
    <property type="molecule type" value="Genomic_DNA"/>
</dbReference>
<dbReference type="GeneID" id="34526378"/>
<reference evidence="3" key="2">
    <citation type="submission" date="2012-08" db="EMBL/GenBank/DDBJ databases">
        <title>Genome sequence of Kazachstania naganishii.</title>
        <authorList>
            <person name="Gordon J.L."/>
            <person name="Armisen D."/>
            <person name="Proux-Wera E."/>
            <person name="OhEigeartaigh S.S."/>
            <person name="Byrne K.P."/>
            <person name="Wolfe K.H."/>
        </authorList>
    </citation>
    <scope>NUCLEOTIDE SEQUENCE [LARGE SCALE GENOMIC DNA]</scope>
    <source>
        <strain evidence="3">ATCC MYA-139 / BCRC 22969 / CBS 8797 / CCRC 22969 / KCTC 17520 / NBRC 10181 / NCYC 3082</strain>
    </source>
</reference>
<gene>
    <name evidence="2" type="primary">KNAG0E04250</name>
    <name evidence="2" type="ordered locus">KNAG_0E04250</name>
</gene>
<keyword evidence="1" id="KW-0472">Membrane</keyword>
<evidence type="ECO:0000256" key="1">
    <source>
        <dbReference type="SAM" id="Phobius"/>
    </source>
</evidence>
<keyword evidence="1" id="KW-0812">Transmembrane</keyword>
<keyword evidence="3" id="KW-1185">Reference proteome</keyword>
<dbReference type="OrthoDB" id="4076669at2759"/>